<accession>A0A174RGC3</accession>
<dbReference type="PRINTS" id="PR00176">
    <property type="entry name" value="NANEUSMPORT"/>
</dbReference>
<feature type="transmembrane region" description="Helical" evidence="6">
    <location>
        <begin position="12"/>
        <end position="30"/>
    </location>
</feature>
<comment type="subcellular location">
    <subcellularLocation>
        <location evidence="1">Membrane</location>
        <topology evidence="1">Multi-pass membrane protein</topology>
    </subcellularLocation>
</comment>
<evidence type="ECO:0000256" key="3">
    <source>
        <dbReference type="ARBA" id="ARBA00022692"/>
    </source>
</evidence>
<dbReference type="PANTHER" id="PTHR42948">
    <property type="entry name" value="TRANSPORTER"/>
    <property type="match status" value="1"/>
</dbReference>
<protein>
    <submittedName>
        <fullName evidence="7">Na+-dependent transporters of the SNF family</fullName>
    </submittedName>
</protein>
<dbReference type="GO" id="GO:0016020">
    <property type="term" value="C:membrane"/>
    <property type="evidence" value="ECO:0007669"/>
    <property type="project" value="UniProtKB-SubCell"/>
</dbReference>
<evidence type="ECO:0000256" key="2">
    <source>
        <dbReference type="ARBA" id="ARBA00022448"/>
    </source>
</evidence>
<dbReference type="RefSeq" id="WP_055283708.1">
    <property type="nucleotide sequence ID" value="NZ_CZAY01000015.1"/>
</dbReference>
<evidence type="ECO:0000313" key="8">
    <source>
        <dbReference type="Proteomes" id="UP000095485"/>
    </source>
</evidence>
<keyword evidence="4 6" id="KW-1133">Transmembrane helix</keyword>
<sequence>MSDHKEAKSFSRFGYIMVAAGAAIGLGNIWKFPYLAYGDGGGAFVLIYIVICILLGHPIVQAEQAVGRRGRASAAASYGVIHPKWRFVGVINIVCTFLIDIYYLVVSGCMVGRYLRYLYCAACRVCYHPDCCRDRK</sequence>
<keyword evidence="5 6" id="KW-0472">Membrane</keyword>
<dbReference type="InterPro" id="IPR000175">
    <property type="entry name" value="Na/ntran_symport"/>
</dbReference>
<keyword evidence="2" id="KW-0813">Transport</keyword>
<keyword evidence="3 6" id="KW-0812">Transmembrane</keyword>
<evidence type="ECO:0000256" key="5">
    <source>
        <dbReference type="ARBA" id="ARBA00023136"/>
    </source>
</evidence>
<name>A0A174RGC3_9FIRM</name>
<feature type="transmembrane region" description="Helical" evidence="6">
    <location>
        <begin position="42"/>
        <end position="60"/>
    </location>
</feature>
<evidence type="ECO:0000256" key="1">
    <source>
        <dbReference type="ARBA" id="ARBA00004141"/>
    </source>
</evidence>
<evidence type="ECO:0000256" key="6">
    <source>
        <dbReference type="SAM" id="Phobius"/>
    </source>
</evidence>
<organism evidence="7 8">
    <name type="scientific">Dorea longicatena</name>
    <dbReference type="NCBI Taxonomy" id="88431"/>
    <lineage>
        <taxon>Bacteria</taxon>
        <taxon>Bacillati</taxon>
        <taxon>Bacillota</taxon>
        <taxon>Clostridia</taxon>
        <taxon>Lachnospirales</taxon>
        <taxon>Lachnospiraceae</taxon>
        <taxon>Dorea</taxon>
    </lineage>
</organism>
<evidence type="ECO:0000313" key="7">
    <source>
        <dbReference type="EMBL" id="CUP83136.1"/>
    </source>
</evidence>
<proteinExistence type="predicted"/>
<dbReference type="SUPFAM" id="SSF161070">
    <property type="entry name" value="SNF-like"/>
    <property type="match status" value="1"/>
</dbReference>
<dbReference type="PANTHER" id="PTHR42948:SF1">
    <property type="entry name" value="TRANSPORTER"/>
    <property type="match status" value="1"/>
</dbReference>
<dbReference type="Proteomes" id="UP000095485">
    <property type="component" value="Unassembled WGS sequence"/>
</dbReference>
<evidence type="ECO:0000256" key="4">
    <source>
        <dbReference type="ARBA" id="ARBA00022989"/>
    </source>
</evidence>
<reference evidence="7 8" key="1">
    <citation type="submission" date="2015-09" db="EMBL/GenBank/DDBJ databases">
        <authorList>
            <consortium name="Pathogen Informatics"/>
        </authorList>
    </citation>
    <scope>NUCLEOTIDE SEQUENCE [LARGE SCALE GENOMIC DNA]</scope>
    <source>
        <strain evidence="7 8">2789STDY5834914</strain>
    </source>
</reference>
<dbReference type="AlphaFoldDB" id="A0A174RGC3"/>
<dbReference type="PROSITE" id="PS50267">
    <property type="entry name" value="NA_NEUROTRAN_SYMP_3"/>
    <property type="match status" value="1"/>
</dbReference>
<dbReference type="GeneID" id="96229357"/>
<dbReference type="InterPro" id="IPR037272">
    <property type="entry name" value="SNS_sf"/>
</dbReference>
<dbReference type="Pfam" id="PF00209">
    <property type="entry name" value="SNF"/>
    <property type="match status" value="1"/>
</dbReference>
<gene>
    <name evidence="7" type="ORF">ERS852526_02078</name>
</gene>
<feature type="transmembrane region" description="Helical" evidence="6">
    <location>
        <begin position="87"/>
        <end position="105"/>
    </location>
</feature>
<dbReference type="EMBL" id="CZAY01000015">
    <property type="protein sequence ID" value="CUP83136.1"/>
    <property type="molecule type" value="Genomic_DNA"/>
</dbReference>